<reference evidence="2 3" key="1">
    <citation type="submission" date="2014-04" db="EMBL/GenBank/DDBJ databases">
        <authorList>
            <consortium name="DOE Joint Genome Institute"/>
            <person name="Kuo A."/>
            <person name="Kohler A."/>
            <person name="Costa M.D."/>
            <person name="Nagy L.G."/>
            <person name="Floudas D."/>
            <person name="Copeland A."/>
            <person name="Barry K.W."/>
            <person name="Cichocki N."/>
            <person name="Veneault-Fourrey C."/>
            <person name="LaButti K."/>
            <person name="Lindquist E.A."/>
            <person name="Lipzen A."/>
            <person name="Lundell T."/>
            <person name="Morin E."/>
            <person name="Murat C."/>
            <person name="Sun H."/>
            <person name="Tunlid A."/>
            <person name="Henrissat B."/>
            <person name="Grigoriev I.V."/>
            <person name="Hibbett D.S."/>
            <person name="Martin F."/>
            <person name="Nordberg H.P."/>
            <person name="Cantor M.N."/>
            <person name="Hua S.X."/>
        </authorList>
    </citation>
    <scope>NUCLEOTIDE SEQUENCE [LARGE SCALE GENOMIC DNA]</scope>
    <source>
        <strain evidence="2 3">441</strain>
    </source>
</reference>
<feature type="non-terminal residue" evidence="2">
    <location>
        <position position="1"/>
    </location>
</feature>
<dbReference type="STRING" id="765257.A0A0C9YAY8"/>
<feature type="non-terminal residue" evidence="2">
    <location>
        <position position="231"/>
    </location>
</feature>
<dbReference type="EMBL" id="KN834286">
    <property type="protein sequence ID" value="KIK11164.1"/>
    <property type="molecule type" value="Genomic_DNA"/>
</dbReference>
<evidence type="ECO:0000313" key="2">
    <source>
        <dbReference type="EMBL" id="KIK11164.1"/>
    </source>
</evidence>
<protein>
    <submittedName>
        <fullName evidence="2">Uncharacterized protein</fullName>
    </submittedName>
</protein>
<dbReference type="HOGENOM" id="CLU_007337_5_0_1"/>
<proteinExistence type="predicted"/>
<accession>A0A0C9YAY8</accession>
<name>A0A0C9YAY8_9AGAM</name>
<organism evidence="2 3">
    <name type="scientific">Pisolithus microcarpus 441</name>
    <dbReference type="NCBI Taxonomy" id="765257"/>
    <lineage>
        <taxon>Eukaryota</taxon>
        <taxon>Fungi</taxon>
        <taxon>Dikarya</taxon>
        <taxon>Basidiomycota</taxon>
        <taxon>Agaricomycotina</taxon>
        <taxon>Agaricomycetes</taxon>
        <taxon>Agaricomycetidae</taxon>
        <taxon>Boletales</taxon>
        <taxon>Sclerodermatineae</taxon>
        <taxon>Pisolithaceae</taxon>
        <taxon>Pisolithus</taxon>
    </lineage>
</organism>
<evidence type="ECO:0000256" key="1">
    <source>
        <dbReference type="SAM" id="MobiDB-lite"/>
    </source>
</evidence>
<dbReference type="AlphaFoldDB" id="A0A0C9YAY8"/>
<feature type="region of interest" description="Disordered" evidence="1">
    <location>
        <begin position="53"/>
        <end position="125"/>
    </location>
</feature>
<reference evidence="3" key="2">
    <citation type="submission" date="2015-01" db="EMBL/GenBank/DDBJ databases">
        <title>Evolutionary Origins and Diversification of the Mycorrhizal Mutualists.</title>
        <authorList>
            <consortium name="DOE Joint Genome Institute"/>
            <consortium name="Mycorrhizal Genomics Consortium"/>
            <person name="Kohler A."/>
            <person name="Kuo A."/>
            <person name="Nagy L.G."/>
            <person name="Floudas D."/>
            <person name="Copeland A."/>
            <person name="Barry K.W."/>
            <person name="Cichocki N."/>
            <person name="Veneault-Fourrey C."/>
            <person name="LaButti K."/>
            <person name="Lindquist E.A."/>
            <person name="Lipzen A."/>
            <person name="Lundell T."/>
            <person name="Morin E."/>
            <person name="Murat C."/>
            <person name="Riley R."/>
            <person name="Ohm R."/>
            <person name="Sun H."/>
            <person name="Tunlid A."/>
            <person name="Henrissat B."/>
            <person name="Grigoriev I.V."/>
            <person name="Hibbett D.S."/>
            <person name="Martin F."/>
        </authorList>
    </citation>
    <scope>NUCLEOTIDE SEQUENCE [LARGE SCALE GENOMIC DNA]</scope>
    <source>
        <strain evidence="3">441</strain>
    </source>
</reference>
<keyword evidence="3" id="KW-1185">Reference proteome</keyword>
<gene>
    <name evidence="2" type="ORF">PISMIDRAFT_43836</name>
</gene>
<dbReference type="Proteomes" id="UP000054018">
    <property type="component" value="Unassembled WGS sequence"/>
</dbReference>
<evidence type="ECO:0000313" key="3">
    <source>
        <dbReference type="Proteomes" id="UP000054018"/>
    </source>
</evidence>
<sequence>QYDCVCIKYSYGQIHKVCPTAWQQHLASAGSEEERHRIHAARLLGEQVTSLPPLAEHAFPPDCRSRRIDPTEANGNCDHPDDFVPFFPPPPLPHSPLSDETEIPPPPPSDETDVPPPPPPPNRMGLAVPEIIYQRRPRPQIDIQDISSHIILPKLQDTMHFITALASATLDDPVTKLTRTALDRLRNPPRQSLQIDNPGHRHSILTYLTTEHSSRDAYQKICRSTARNFPG</sequence>
<dbReference type="OrthoDB" id="2691709at2759"/>
<feature type="compositionally biased region" description="Pro residues" evidence="1">
    <location>
        <begin position="103"/>
        <end position="122"/>
    </location>
</feature>